<proteinExistence type="predicted"/>
<evidence type="ECO:0000313" key="4">
    <source>
        <dbReference type="Proteomes" id="UP000332933"/>
    </source>
</evidence>
<feature type="transmembrane region" description="Helical" evidence="1">
    <location>
        <begin position="576"/>
        <end position="602"/>
    </location>
</feature>
<evidence type="ECO:0000313" key="2">
    <source>
        <dbReference type="EMBL" id="KAF0687574.1"/>
    </source>
</evidence>
<dbReference type="EMBL" id="VJMH01006900">
    <property type="protein sequence ID" value="KAF0687574.1"/>
    <property type="molecule type" value="Genomic_DNA"/>
</dbReference>
<accession>A0A485LFP1</accession>
<evidence type="ECO:0000256" key="1">
    <source>
        <dbReference type="SAM" id="Phobius"/>
    </source>
</evidence>
<dbReference type="EMBL" id="CAADRA010006926">
    <property type="protein sequence ID" value="VFT97373.1"/>
    <property type="molecule type" value="Genomic_DNA"/>
</dbReference>
<keyword evidence="1" id="KW-0812">Transmembrane</keyword>
<feature type="transmembrane region" description="Helical" evidence="1">
    <location>
        <begin position="1484"/>
        <end position="1504"/>
    </location>
</feature>
<feature type="transmembrane region" description="Helical" evidence="1">
    <location>
        <begin position="1596"/>
        <end position="1615"/>
    </location>
</feature>
<feature type="transmembrane region" description="Helical" evidence="1">
    <location>
        <begin position="622"/>
        <end position="644"/>
    </location>
</feature>
<feature type="transmembrane region" description="Helical" evidence="1">
    <location>
        <begin position="1652"/>
        <end position="1673"/>
    </location>
</feature>
<sequence>MHVLPHVVKPTQSCGYVLASAALSAYYLQLFDAPSANDLWWAKYSSNGPQALVVDIFNERLTTHVSGPVDVMLASATIDKIYSNTAFTTELYSPYPRRLVLLELISVEYAVTNLRALEASRFGYMLTQYCWVDLAKAFEVAHTASRQQRCASRYSANGAVYFETVLRNQVWDDFMQNYGGDSGYFTITVQSWLEQLPAGQQWLATTSTALEMTTIAQEVAYWRSMNISYFQLQWHNQWQTGVDETMEIENALGLRSTITLKRLAYATTTWTSMLMYWAVYSDFYILTSVNRSIIRSASNSFTQTPAVDFRSFLSFSSDVRTIENQIDLFQTTVGPLGSVDTFYLAAPASLLALYDTFHSHLEDAQGSSLWTTFNAIPTIPFQPTPPSWSISNLVFYGGNPMCFYRSGLPYVQDTFGFSDACVIQPPLLVTTNKYSSLFAAMALGNQFRPSATCALQSIFPECESTFAKIVRVATKIASITPLVPAAVDAISTLNIGIMQYATDSNGSNWKVLQQPLLQGDPAWAYYGWVGLYDWIQGKREVVSFEGDLMTQVLISSADTPQLFPSNTNTVASATRLIFFLMTYTTAILGFLAVVCVVGAFFLQFQVQGLNLFWFNRIVSSIWIGRPLVFLRGITAILILSTTQLSMAAGLSPTSTRFVFAPRPWYATMVIAGETTWVLYAIQDVLTIFSQHHTARYVPWSSALAWLALVVLEFHWPVMASGVFSQACSAKNMDKTIVCSGSLLQIGSFARVCVIFGVLAVSTVLAIAISLFHQEIRHARISLSIPPRHVLGIADYLMATPTTEPMDNGRRWSLDKVSCLMAGLVPVLWHNEQYTFDIKLWTISRDKQLTRGSSMSFAFHSNHAQRSIPSLRTPIDSKTFKLPRGLQQLAVVLGMIYAVSSIVSCVSYLQVSRVGLANDMFWATFNMTGAHTFLGCWLNMQLILGRNLSNVALNAADINQDGPFDKGTGVVVAASTYGGLMQYTEMNSVEETIRGLRRSDACFTPWIFTQYCFVDFNQTWEMANSAARQTRCQTMTTNGAVFLESILRNIRFDEFYSCWGQAFDIAIANDLKRTNAGQHWLSFMSASVKLPVADESATWQDHKIVHFVTQWQNFKHIGLINTYSVQNVFGTSYDFTLQHQEASFRFNEQSTFKMYWGLASDFVAVTQNSSSIRGLSLVRSSPKFSFANTTMRTMLGQNGTLSVPLVASFAIFSNIVGPFGSVDMQYVPCPAIVVQTVRQVKLAVRTILAQNTSAATAYNQISDPWITLWPIPKAWIDIQFLSLGGDPTCPQLPFFSGLPIQGGLQKLLTSSGQCSSAPSFGLEAATRETLIQSIIMGNLSTISSDDAIRICAQDYSVEIVCHQFITQSVDFVDTFMASSLPSLAPLITASTNVVHALNIELVQFGQLDSTSPVLLYRMEILDQVDFVCFAWNMLGDWVMGTREVVSFQGDVGTLTVLTDQLSQFQGQVNVAEIPTTLAFYLRNTVYYITGAMIGIASIMLLYVLVSRGMVEVTNCLELQRVGALVWIGRPLLVVRSLTAVALLSTSTLQLVFNGSISYFDVVQDPWYKTLLAANEITWMVAIVNDIAMAVTRDYTTYYATPNSILVWLVVMTWSFASPITHSMSINKQCQLAQVDFQVMCESASITIGHLSRLTGIVAIVFGCNALCYVTTRLLVKQPPHTQVDSIFVYAGARYLFMSSNWIYTDVYYMDRMSAVLNGILTLRHENTLFGLDIKLWRTFQVEIPPAHDLPPDNHELSASAKHTLPISLFPV</sequence>
<evidence type="ECO:0000313" key="3">
    <source>
        <dbReference type="EMBL" id="VFT97373.1"/>
    </source>
</evidence>
<dbReference type="Proteomes" id="UP000332933">
    <property type="component" value="Unassembled WGS sequence"/>
</dbReference>
<reference evidence="3 4" key="1">
    <citation type="submission" date="2019-03" db="EMBL/GenBank/DDBJ databases">
        <authorList>
            <person name="Gaulin E."/>
            <person name="Dumas B."/>
        </authorList>
    </citation>
    <scope>NUCLEOTIDE SEQUENCE [LARGE SCALE GENOMIC DNA]</scope>
    <source>
        <strain evidence="3">CBS 568.67</strain>
    </source>
</reference>
<feature type="transmembrane region" description="Helical" evidence="1">
    <location>
        <begin position="888"/>
        <end position="908"/>
    </location>
</feature>
<organism evidence="3 4">
    <name type="scientific">Aphanomyces stellatus</name>
    <dbReference type="NCBI Taxonomy" id="120398"/>
    <lineage>
        <taxon>Eukaryota</taxon>
        <taxon>Sar</taxon>
        <taxon>Stramenopiles</taxon>
        <taxon>Oomycota</taxon>
        <taxon>Saprolegniomycetes</taxon>
        <taxon>Saprolegniales</taxon>
        <taxon>Verrucalvaceae</taxon>
        <taxon>Aphanomyces</taxon>
    </lineage>
</organism>
<feature type="transmembrane region" description="Helical" evidence="1">
    <location>
        <begin position="664"/>
        <end position="681"/>
    </location>
</feature>
<dbReference type="OrthoDB" id="69024at2759"/>
<feature type="transmembrane region" description="Helical" evidence="1">
    <location>
        <begin position="748"/>
        <end position="771"/>
    </location>
</feature>
<gene>
    <name evidence="3" type="primary">Aste57867_20693</name>
    <name evidence="2" type="ORF">As57867_020625</name>
    <name evidence="3" type="ORF">ASTE57867_20693</name>
</gene>
<protein>
    <submittedName>
        <fullName evidence="3">Aste57867_20693 protein</fullName>
    </submittedName>
</protein>
<keyword evidence="1" id="KW-1133">Transmembrane helix</keyword>
<feature type="transmembrane region" description="Helical" evidence="1">
    <location>
        <begin position="693"/>
        <end position="715"/>
    </location>
</feature>
<keyword evidence="1" id="KW-0472">Membrane</keyword>
<name>A0A485LFP1_9STRA</name>
<keyword evidence="4" id="KW-1185">Reference proteome</keyword>
<reference evidence="2" key="2">
    <citation type="submission" date="2019-06" db="EMBL/GenBank/DDBJ databases">
        <title>Genomics analysis of Aphanomyces spp. identifies a new class of oomycete effector associated with host adaptation.</title>
        <authorList>
            <person name="Gaulin E."/>
        </authorList>
    </citation>
    <scope>NUCLEOTIDE SEQUENCE</scope>
    <source>
        <strain evidence="2">CBS 578.67</strain>
    </source>
</reference>